<dbReference type="PATRIC" id="fig|284581.3.peg.4611"/>
<sequence>MDGFKKRTEQKKQAILTSAFTLFFQNGVKGVNISQIAKEAGVSQVTIYNYFESKENLLLEVIKGYAMKKHETYEKLVMSDKPFKQKVEQLMSDKLLEANEMNPLFLQEILELDPRLTHFFETFYQHYSLPLMMKLLEDGKRSGNLNADFSLNSLLVYLDMFQSYFQTPEKAALLEDEQMRIDVMNLFFYGLMKS</sequence>
<evidence type="ECO:0000256" key="2">
    <source>
        <dbReference type="ARBA" id="ARBA00023015"/>
    </source>
</evidence>
<comment type="caution">
    <text evidence="7">The sequence shown here is derived from an EMBL/GenBank/DDBJ whole genome shotgun (WGS) entry which is preliminary data.</text>
</comment>
<dbReference type="Pfam" id="PF00440">
    <property type="entry name" value="TetR_N"/>
    <property type="match status" value="1"/>
</dbReference>
<dbReference type="Gene3D" id="1.10.357.10">
    <property type="entry name" value="Tetracycline Repressor, domain 2"/>
    <property type="match status" value="1"/>
</dbReference>
<dbReference type="AlphaFoldDB" id="A0A0M0LAC7"/>
<dbReference type="InterPro" id="IPR050624">
    <property type="entry name" value="HTH-type_Tx_Regulator"/>
</dbReference>
<keyword evidence="8" id="KW-1185">Reference proteome</keyword>
<dbReference type="STRING" id="284581.AMD01_06060"/>
<feature type="domain" description="HTH tetR-type" evidence="6">
    <location>
        <begin position="9"/>
        <end position="69"/>
    </location>
</feature>
<keyword evidence="4" id="KW-0804">Transcription</keyword>
<dbReference type="Proteomes" id="UP000037558">
    <property type="component" value="Unassembled WGS sequence"/>
</dbReference>
<keyword evidence="3 5" id="KW-0238">DNA-binding</keyword>
<evidence type="ECO:0000313" key="8">
    <source>
        <dbReference type="Proteomes" id="UP000037558"/>
    </source>
</evidence>
<protein>
    <recommendedName>
        <fullName evidence="6">HTH tetR-type domain-containing protein</fullName>
    </recommendedName>
</protein>
<dbReference type="FunFam" id="1.10.10.60:FF:000141">
    <property type="entry name" value="TetR family transcriptional regulator"/>
    <property type="match status" value="1"/>
</dbReference>
<dbReference type="GO" id="GO:0045892">
    <property type="term" value="P:negative regulation of DNA-templated transcription"/>
    <property type="evidence" value="ECO:0007669"/>
    <property type="project" value="UniProtKB-ARBA"/>
</dbReference>
<gene>
    <name evidence="7" type="ORF">AMD01_06060</name>
</gene>
<keyword evidence="2" id="KW-0805">Transcription regulation</keyword>
<dbReference type="GO" id="GO:0003677">
    <property type="term" value="F:DNA binding"/>
    <property type="evidence" value="ECO:0007669"/>
    <property type="project" value="UniProtKB-UniRule"/>
</dbReference>
<evidence type="ECO:0000256" key="3">
    <source>
        <dbReference type="ARBA" id="ARBA00023125"/>
    </source>
</evidence>
<dbReference type="PROSITE" id="PS50977">
    <property type="entry name" value="HTH_TETR_2"/>
    <property type="match status" value="1"/>
</dbReference>
<dbReference type="InterPro" id="IPR001647">
    <property type="entry name" value="HTH_TetR"/>
</dbReference>
<name>A0A0M0LAC7_9BACI</name>
<dbReference type="PRINTS" id="PR00455">
    <property type="entry name" value="HTHTETR"/>
</dbReference>
<feature type="DNA-binding region" description="H-T-H motif" evidence="5">
    <location>
        <begin position="32"/>
        <end position="51"/>
    </location>
</feature>
<dbReference type="SUPFAM" id="SSF46689">
    <property type="entry name" value="Homeodomain-like"/>
    <property type="match status" value="1"/>
</dbReference>
<dbReference type="PANTHER" id="PTHR43479">
    <property type="entry name" value="ACREF/ENVCD OPERON REPRESSOR-RELATED"/>
    <property type="match status" value="1"/>
</dbReference>
<keyword evidence="1" id="KW-0678">Repressor</keyword>
<evidence type="ECO:0000256" key="5">
    <source>
        <dbReference type="PROSITE-ProRule" id="PRU00335"/>
    </source>
</evidence>
<evidence type="ECO:0000256" key="1">
    <source>
        <dbReference type="ARBA" id="ARBA00022491"/>
    </source>
</evidence>
<accession>A0A0M0LAC7</accession>
<evidence type="ECO:0000256" key="4">
    <source>
        <dbReference type="ARBA" id="ARBA00023163"/>
    </source>
</evidence>
<dbReference type="InterPro" id="IPR009057">
    <property type="entry name" value="Homeodomain-like_sf"/>
</dbReference>
<reference evidence="8" key="1">
    <citation type="submission" date="2015-08" db="EMBL/GenBank/DDBJ databases">
        <title>Fjat-14210 dsm16467.</title>
        <authorList>
            <person name="Liu B."/>
            <person name="Wang J."/>
            <person name="Zhu Y."/>
            <person name="Liu G."/>
            <person name="Chen Q."/>
            <person name="Chen Z."/>
            <person name="Lan J."/>
            <person name="Che J."/>
            <person name="Ge C."/>
            <person name="Shi H."/>
            <person name="Pan Z."/>
            <person name="Liu X."/>
        </authorList>
    </citation>
    <scope>NUCLEOTIDE SEQUENCE [LARGE SCALE GENOMIC DNA]</scope>
    <source>
        <strain evidence="8">DSM 16467</strain>
    </source>
</reference>
<dbReference type="OrthoDB" id="113732at2"/>
<organism evidence="7 8">
    <name type="scientific">Priestia koreensis</name>
    <dbReference type="NCBI Taxonomy" id="284581"/>
    <lineage>
        <taxon>Bacteria</taxon>
        <taxon>Bacillati</taxon>
        <taxon>Bacillota</taxon>
        <taxon>Bacilli</taxon>
        <taxon>Bacillales</taxon>
        <taxon>Bacillaceae</taxon>
        <taxon>Priestia</taxon>
    </lineage>
</organism>
<dbReference type="RefSeq" id="WP_053400509.1">
    <property type="nucleotide sequence ID" value="NZ_LILC01000007.1"/>
</dbReference>
<evidence type="ECO:0000313" key="7">
    <source>
        <dbReference type="EMBL" id="KOO47598.1"/>
    </source>
</evidence>
<evidence type="ECO:0000259" key="6">
    <source>
        <dbReference type="PROSITE" id="PS50977"/>
    </source>
</evidence>
<proteinExistence type="predicted"/>
<dbReference type="PANTHER" id="PTHR43479:SF21">
    <property type="entry name" value="TRANSCRIPTIONAL REGULATOR, TETR FAMILY"/>
    <property type="match status" value="1"/>
</dbReference>
<dbReference type="EMBL" id="LILC01000007">
    <property type="protein sequence ID" value="KOO47598.1"/>
    <property type="molecule type" value="Genomic_DNA"/>
</dbReference>